<dbReference type="InterPro" id="IPR001466">
    <property type="entry name" value="Beta-lactam-related"/>
</dbReference>
<dbReference type="SUPFAM" id="SSF56601">
    <property type="entry name" value="beta-lactamase/transpeptidase-like"/>
    <property type="match status" value="1"/>
</dbReference>
<accession>A0A220MN86</accession>
<dbReference type="PANTHER" id="PTHR46825">
    <property type="entry name" value="D-ALANYL-D-ALANINE-CARBOXYPEPTIDASE/ENDOPEPTIDASE AMPH"/>
    <property type="match status" value="1"/>
</dbReference>
<dbReference type="Proteomes" id="UP000197781">
    <property type="component" value="Chromosome"/>
</dbReference>
<dbReference type="KEGG" id="bfm:BP422_24250"/>
<dbReference type="EMBL" id="CP018145">
    <property type="protein sequence ID" value="ASJ56403.1"/>
    <property type="molecule type" value="Genomic_DNA"/>
</dbReference>
<dbReference type="PANTHER" id="PTHR46825:SF7">
    <property type="entry name" value="D-ALANYL-D-ALANINE CARBOXYPEPTIDASE"/>
    <property type="match status" value="1"/>
</dbReference>
<dbReference type="InterPro" id="IPR050491">
    <property type="entry name" value="AmpC-like"/>
</dbReference>
<dbReference type="InterPro" id="IPR012338">
    <property type="entry name" value="Beta-lactam/transpept-like"/>
</dbReference>
<sequence>MNKISMLTVSTMITATLLLPLQGTGFAKQADPLVTTYSQDSQTKAKQLIDEAANHQNIPGIIVASSNKGSKWAYASGEASIYGTDPVKTNFTFRIGSLTKTFTAMVVLQLVDEQKLNLDDTIEKWLPDVVKGTEYEGDHITILQLLNQTSGIPDYSEHKDILDKLLPNPLHSFTADELVRTGLNMKATSKPGEKWVYSNTNTVLAGMIIKKATGETYGEHIRKRFIAPLKLTSTYVPDDYSFIPGEHARGYFVLDGQFIDRTEMNPSWADAAGSMISTADDMNTFFSAILSGKLLKPATLDQMLTGVETPVGEYGLGIVGTKLTNGITIWGHGGNFPGFATFAGGTRGGDYVQTLNINAMPSEINTLPLSKSIAEQLIGSSSH</sequence>
<proteinExistence type="predicted"/>
<dbReference type="RefSeq" id="WP_088909977.1">
    <property type="nucleotide sequence ID" value="NZ_CP018145.1"/>
</dbReference>
<evidence type="ECO:0000313" key="2">
    <source>
        <dbReference type="EMBL" id="ASJ56403.1"/>
    </source>
</evidence>
<organism evidence="2 3">
    <name type="scientific">Brevibacillus formosus</name>
    <dbReference type="NCBI Taxonomy" id="54913"/>
    <lineage>
        <taxon>Bacteria</taxon>
        <taxon>Bacillati</taxon>
        <taxon>Bacillota</taxon>
        <taxon>Bacilli</taxon>
        <taxon>Bacillales</taxon>
        <taxon>Paenibacillaceae</taxon>
        <taxon>Brevibacillus</taxon>
    </lineage>
</organism>
<dbReference type="AlphaFoldDB" id="A0A220MN86"/>
<feature type="domain" description="Beta-lactamase-related" evidence="1">
    <location>
        <begin position="46"/>
        <end position="362"/>
    </location>
</feature>
<name>A0A220MN86_9BACL</name>
<dbReference type="Gene3D" id="3.40.710.10">
    <property type="entry name" value="DD-peptidase/beta-lactamase superfamily"/>
    <property type="match status" value="1"/>
</dbReference>
<evidence type="ECO:0000259" key="1">
    <source>
        <dbReference type="Pfam" id="PF00144"/>
    </source>
</evidence>
<gene>
    <name evidence="2" type="ORF">BP422_24250</name>
</gene>
<dbReference type="Pfam" id="PF00144">
    <property type="entry name" value="Beta-lactamase"/>
    <property type="match status" value="1"/>
</dbReference>
<reference evidence="2 3" key="1">
    <citation type="submission" date="2016-11" db="EMBL/GenBank/DDBJ databases">
        <authorList>
            <person name="Jaros S."/>
            <person name="Januszkiewicz K."/>
            <person name="Wedrychowicz H."/>
        </authorList>
    </citation>
    <scope>NUCLEOTIDE SEQUENCE [LARGE SCALE GENOMIC DNA]</scope>
    <source>
        <strain evidence="2 3">NF2</strain>
    </source>
</reference>
<evidence type="ECO:0000313" key="3">
    <source>
        <dbReference type="Proteomes" id="UP000197781"/>
    </source>
</evidence>
<protein>
    <recommendedName>
        <fullName evidence="1">Beta-lactamase-related domain-containing protein</fullName>
    </recommendedName>
</protein>